<dbReference type="InterPro" id="IPR036514">
    <property type="entry name" value="SGNH_hydro_sf"/>
</dbReference>
<evidence type="ECO:0000313" key="1">
    <source>
        <dbReference type="EMBL" id="QDU01535.1"/>
    </source>
</evidence>
<dbReference type="Proteomes" id="UP000320722">
    <property type="component" value="Chromosome"/>
</dbReference>
<gene>
    <name evidence="1" type="ORF">V6x_12150</name>
</gene>
<reference evidence="1 2" key="1">
    <citation type="submission" date="2019-02" db="EMBL/GenBank/DDBJ databases">
        <title>Deep-cultivation of Planctomycetes and their phenomic and genomic characterization uncovers novel biology.</title>
        <authorList>
            <person name="Wiegand S."/>
            <person name="Jogler M."/>
            <person name="Boedeker C."/>
            <person name="Pinto D."/>
            <person name="Vollmers J."/>
            <person name="Rivas-Marin E."/>
            <person name="Kohn T."/>
            <person name="Peeters S.H."/>
            <person name="Heuer A."/>
            <person name="Rast P."/>
            <person name="Oberbeckmann S."/>
            <person name="Bunk B."/>
            <person name="Jeske O."/>
            <person name="Meyerdierks A."/>
            <person name="Storesund J.E."/>
            <person name="Kallscheuer N."/>
            <person name="Luecker S."/>
            <person name="Lage O.M."/>
            <person name="Pohl T."/>
            <person name="Merkel B.J."/>
            <person name="Hornburger P."/>
            <person name="Mueller R.-W."/>
            <person name="Bruemmer F."/>
            <person name="Labrenz M."/>
            <person name="Spormann A.M."/>
            <person name="Op den Camp H."/>
            <person name="Overmann J."/>
            <person name="Amann R."/>
            <person name="Jetten M.S.M."/>
            <person name="Mascher T."/>
            <person name="Medema M.H."/>
            <person name="Devos D.P."/>
            <person name="Kaster A.-K."/>
            <person name="Ovreas L."/>
            <person name="Rohde M."/>
            <person name="Galperin M.Y."/>
            <person name="Jogler C."/>
        </authorList>
    </citation>
    <scope>NUCLEOTIDE SEQUENCE [LARGE SCALE GENOMIC DNA]</scope>
    <source>
        <strain evidence="1 2">V6</strain>
    </source>
</reference>
<evidence type="ECO:0000313" key="2">
    <source>
        <dbReference type="Proteomes" id="UP000320722"/>
    </source>
</evidence>
<sequence length="405" mass="46221">MIRSRLRWLKHLTLALLTLVLLAVGSEVALRIEEYRQQESVSSYDADGFLIPSDVSYHRIRPLQQVSRKHPDTEEVVQFSINSMGLRGKEYAIPKPTGVYRILCLGGETVLAPEMADEDTFCVRLEQLLQKQTQLKVEVINAGVPDACPLMSYLHLRHSLSGLQPDLILFNFDMSDVANDHALRRFTQIGDTGVPLCAMHPLFEEMNAPEKLESHFLVYRYLLRWLGDYWVQNQPAGLDRDIDTPQGTYLWLEDHPPDWSVYVRQTLEPIQNIQQISQGTYSRFILATYPKPWQVSESAMSGKNARAAVGVRDGVKYGSRFPFELLETYSKQLNVPYCDTSPVFQAIQNPDRYFLENVPQFSREGHALYARELALYILKEIPGIWSDPVPSPSEQAPQQALAPLR</sequence>
<protein>
    <recommendedName>
        <fullName evidence="3">SGNH/GDSL hydrolase family protein</fullName>
    </recommendedName>
</protein>
<proteinExistence type="predicted"/>
<organism evidence="1 2">
    <name type="scientific">Gimesia chilikensis</name>
    <dbReference type="NCBI Taxonomy" id="2605989"/>
    <lineage>
        <taxon>Bacteria</taxon>
        <taxon>Pseudomonadati</taxon>
        <taxon>Planctomycetota</taxon>
        <taxon>Planctomycetia</taxon>
        <taxon>Planctomycetales</taxon>
        <taxon>Planctomycetaceae</taxon>
        <taxon>Gimesia</taxon>
    </lineage>
</organism>
<name>A0A517W8F4_9PLAN</name>
<evidence type="ECO:0008006" key="3">
    <source>
        <dbReference type="Google" id="ProtNLM"/>
    </source>
</evidence>
<dbReference type="RefSeq" id="WP_145037576.1">
    <property type="nucleotide sequence ID" value="NZ_CP036347.1"/>
</dbReference>
<dbReference type="Gene3D" id="3.40.50.1110">
    <property type="entry name" value="SGNH hydrolase"/>
    <property type="match status" value="1"/>
</dbReference>
<accession>A0A517W8F4</accession>
<dbReference type="EMBL" id="CP036347">
    <property type="protein sequence ID" value="QDU01535.1"/>
    <property type="molecule type" value="Genomic_DNA"/>
</dbReference>
<dbReference type="GO" id="GO:0016788">
    <property type="term" value="F:hydrolase activity, acting on ester bonds"/>
    <property type="evidence" value="ECO:0007669"/>
    <property type="project" value="UniProtKB-ARBA"/>
</dbReference>
<dbReference type="SUPFAM" id="SSF52266">
    <property type="entry name" value="SGNH hydrolase"/>
    <property type="match status" value="1"/>
</dbReference>
<dbReference type="AlphaFoldDB" id="A0A517W8F4"/>